<dbReference type="PANTHER" id="PTHR10151">
    <property type="entry name" value="ECTONUCLEOTIDE PYROPHOSPHATASE/PHOSPHODIESTERASE"/>
    <property type="match status" value="1"/>
</dbReference>
<keyword evidence="2" id="KW-1133">Transmembrane helix</keyword>
<dbReference type="Pfam" id="PF01663">
    <property type="entry name" value="Phosphodiest"/>
    <property type="match status" value="1"/>
</dbReference>
<feature type="compositionally biased region" description="Basic and acidic residues" evidence="1">
    <location>
        <begin position="665"/>
        <end position="683"/>
    </location>
</feature>
<reference evidence="3 4" key="1">
    <citation type="journal article" date="2023" name="Elife">
        <title>Identification of key yeast species and microbe-microbe interactions impacting larval growth of Drosophila in the wild.</title>
        <authorList>
            <person name="Mure A."/>
            <person name="Sugiura Y."/>
            <person name="Maeda R."/>
            <person name="Honda K."/>
            <person name="Sakurai N."/>
            <person name="Takahashi Y."/>
            <person name="Watada M."/>
            <person name="Katoh T."/>
            <person name="Gotoh A."/>
            <person name="Gotoh Y."/>
            <person name="Taniguchi I."/>
            <person name="Nakamura K."/>
            <person name="Hayashi T."/>
            <person name="Katayama T."/>
            <person name="Uemura T."/>
            <person name="Hattori Y."/>
        </authorList>
    </citation>
    <scope>NUCLEOTIDE SEQUENCE [LARGE SCALE GENOMIC DNA]</scope>
    <source>
        <strain evidence="3 4">PK-24</strain>
    </source>
</reference>
<feature type="transmembrane region" description="Helical" evidence="2">
    <location>
        <begin position="129"/>
        <end position="150"/>
    </location>
</feature>
<dbReference type="InterPro" id="IPR017850">
    <property type="entry name" value="Alkaline_phosphatase_core_sf"/>
</dbReference>
<dbReference type="PANTHER" id="PTHR10151:SF120">
    <property type="entry name" value="BIS(5'-ADENOSYL)-TRIPHOSPHATASE"/>
    <property type="match status" value="1"/>
</dbReference>
<accession>A0AAV5R839</accession>
<dbReference type="Proteomes" id="UP001378960">
    <property type="component" value="Unassembled WGS sequence"/>
</dbReference>
<evidence type="ECO:0000313" key="3">
    <source>
        <dbReference type="EMBL" id="GMM47583.1"/>
    </source>
</evidence>
<keyword evidence="4" id="KW-1185">Reference proteome</keyword>
<gene>
    <name evidence="3" type="ORF">DAPK24_041810</name>
</gene>
<keyword evidence="2" id="KW-0812">Transmembrane</keyword>
<protein>
    <submittedName>
        <fullName evidence="3">Nucleotide diphosphatase/phosphodiesterase</fullName>
    </submittedName>
</protein>
<feature type="compositionally biased region" description="Basic and acidic residues" evidence="1">
    <location>
        <begin position="702"/>
        <end position="717"/>
    </location>
</feature>
<keyword evidence="2" id="KW-0472">Membrane</keyword>
<evidence type="ECO:0000256" key="1">
    <source>
        <dbReference type="SAM" id="MobiDB-lite"/>
    </source>
</evidence>
<dbReference type="AlphaFoldDB" id="A0AAV5R839"/>
<dbReference type="GO" id="GO:0017111">
    <property type="term" value="F:ribonucleoside triphosphate phosphatase activity"/>
    <property type="evidence" value="ECO:0007669"/>
    <property type="project" value="TreeGrafter"/>
</dbReference>
<comment type="caution">
    <text evidence="3">The sequence shown here is derived from an EMBL/GenBank/DDBJ whole genome shotgun (WGS) entry which is preliminary data.</text>
</comment>
<dbReference type="EMBL" id="BTGB01000009">
    <property type="protein sequence ID" value="GMM47583.1"/>
    <property type="molecule type" value="Genomic_DNA"/>
</dbReference>
<dbReference type="SUPFAM" id="SSF53649">
    <property type="entry name" value="Alkaline phosphatase-like"/>
    <property type="match status" value="1"/>
</dbReference>
<dbReference type="GO" id="GO:0047429">
    <property type="term" value="F:nucleoside triphosphate diphosphatase activity"/>
    <property type="evidence" value="ECO:0007669"/>
    <property type="project" value="TreeGrafter"/>
</dbReference>
<dbReference type="GO" id="GO:0009141">
    <property type="term" value="P:nucleoside triphosphate metabolic process"/>
    <property type="evidence" value="ECO:0007669"/>
    <property type="project" value="TreeGrafter"/>
</dbReference>
<dbReference type="InterPro" id="IPR002591">
    <property type="entry name" value="Phosphodiest/P_Trfase"/>
</dbReference>
<feature type="compositionally biased region" description="Acidic residues" evidence="1">
    <location>
        <begin position="642"/>
        <end position="664"/>
    </location>
</feature>
<sequence>MSGGFAIDTPVTNLDDGDIDDFRIHDEEIDDMNLNDSNHNHELSDFQFNSGNSNIFTKGWKAISNLLPRNNSRFQRLSQFNFNDNEDEYIDDIELMNRNGSIGSDFDFDYFNDKDRKCKFLNKGKGSKIIFGHLIAIIIGLLVTVIVLSVKFSKQTKGVEFSETHNSTTTIEPTTPIIDDVVYQTETPIVKPGSDSELTPKRLTVVIAIDGLNPHYISEANMPKLNNLLSSEKSIYARYLKQVNPANSLSNIWSLSTGMYPGQHGIIDDTFYDPTTDEIFKNYSSDKKWWIGESIWDRVHKAGMKILTFNWMHIISSKEHISYHEIDELKEQAIQLEYYLNGEDINEERYYIPNLLLMKINSLGHIIRQNGKLNGKALVKELNDIDVFIETVYMLIEKYNMIEYANIMIVSEGSYVPVDHSRVIEIGDIIDDLNAFKAITGDSIVGLYPKDDAKVQEIAESIHTRLDDNVLGDHIRVIYDKTELEKVYGGMNEHIAPIIIVPDVGYHVNYGNNELNNGIGNGYMNDESLSHGVFIATGKYFDSIRDGKKVLNPFDMPKVYNLICDTLEINYGNGVQNWDLGNEDIWDDSEICSDDYPDVTFPMDIIDEDSFFRKQCQAKLEPLKPIDNVHEDKGNSNKENESDGEDDDKSDEDDDKSDEDDDKEDKEHDDNDEKEPTKSESWWDRIVNAVDEAEDAIEDTVEDIKSHFHGDDNDKHD</sequence>
<evidence type="ECO:0000313" key="4">
    <source>
        <dbReference type="Proteomes" id="UP001378960"/>
    </source>
</evidence>
<dbReference type="Gene3D" id="3.40.720.10">
    <property type="entry name" value="Alkaline Phosphatase, subunit A"/>
    <property type="match status" value="1"/>
</dbReference>
<feature type="compositionally biased region" description="Basic and acidic residues" evidence="1">
    <location>
        <begin position="623"/>
        <end position="641"/>
    </location>
</feature>
<feature type="compositionally biased region" description="Acidic residues" evidence="1">
    <location>
        <begin position="691"/>
        <end position="701"/>
    </location>
</feature>
<proteinExistence type="predicted"/>
<feature type="region of interest" description="Disordered" evidence="1">
    <location>
        <begin position="623"/>
        <end position="717"/>
    </location>
</feature>
<evidence type="ECO:0000256" key="2">
    <source>
        <dbReference type="SAM" id="Phobius"/>
    </source>
</evidence>
<organism evidence="3 4">
    <name type="scientific">Pichia kluyveri</name>
    <name type="common">Yeast</name>
    <dbReference type="NCBI Taxonomy" id="36015"/>
    <lineage>
        <taxon>Eukaryota</taxon>
        <taxon>Fungi</taxon>
        <taxon>Dikarya</taxon>
        <taxon>Ascomycota</taxon>
        <taxon>Saccharomycotina</taxon>
        <taxon>Pichiomycetes</taxon>
        <taxon>Pichiales</taxon>
        <taxon>Pichiaceae</taxon>
        <taxon>Pichia</taxon>
    </lineage>
</organism>
<name>A0AAV5R839_PICKL</name>